<comment type="caution">
    <text evidence="2">The sequence shown here is derived from an EMBL/GenBank/DDBJ whole genome shotgun (WGS) entry which is preliminary data.</text>
</comment>
<evidence type="ECO:0000313" key="2">
    <source>
        <dbReference type="EMBL" id="EKB48416.1"/>
    </source>
</evidence>
<keyword evidence="2" id="KW-0378">Hydrolase</keyword>
<accession>K1L0W3</accession>
<dbReference type="EMBL" id="AMGM01000054">
    <property type="protein sequence ID" value="EKB48416.1"/>
    <property type="molecule type" value="Genomic_DNA"/>
</dbReference>
<dbReference type="Proteomes" id="UP000004478">
    <property type="component" value="Unassembled WGS sequence"/>
</dbReference>
<evidence type="ECO:0000259" key="1">
    <source>
        <dbReference type="Pfam" id="PF13472"/>
    </source>
</evidence>
<organism evidence="2 3">
    <name type="scientific">Cecembia lonarensis (strain CCUG 58316 / KCTC 22772 / LW9)</name>
    <dbReference type="NCBI Taxonomy" id="1225176"/>
    <lineage>
        <taxon>Bacteria</taxon>
        <taxon>Pseudomonadati</taxon>
        <taxon>Bacteroidota</taxon>
        <taxon>Cytophagia</taxon>
        <taxon>Cytophagales</taxon>
        <taxon>Cyclobacteriaceae</taxon>
        <taxon>Cecembia</taxon>
    </lineage>
</organism>
<reference evidence="2 3" key="1">
    <citation type="journal article" date="2012" name="J. Bacteriol.">
        <title>Draft Genome Sequence of Cecembia lonarensis Strain LW9T, Isolated from Lonar Lake, a Haloalkaline Lake in India.</title>
        <authorList>
            <person name="Shivaji S."/>
            <person name="Ara S."/>
            <person name="Singh A."/>
            <person name="Pinnaka A.K."/>
        </authorList>
    </citation>
    <scope>NUCLEOTIDE SEQUENCE [LARGE SCALE GENOMIC DNA]</scope>
    <source>
        <strain evidence="2 3">LW9</strain>
    </source>
</reference>
<dbReference type="AlphaFoldDB" id="K1L0W3"/>
<dbReference type="InterPro" id="IPR013830">
    <property type="entry name" value="SGNH_hydro"/>
</dbReference>
<dbReference type="Pfam" id="PF13472">
    <property type="entry name" value="Lipase_GDSL_2"/>
    <property type="match status" value="1"/>
</dbReference>
<proteinExistence type="predicted"/>
<protein>
    <submittedName>
        <fullName evidence="2">GDSL-like Lipase/Acylhydrolase</fullName>
    </submittedName>
</protein>
<dbReference type="SUPFAM" id="SSF52266">
    <property type="entry name" value="SGNH hydrolase"/>
    <property type="match status" value="1"/>
</dbReference>
<dbReference type="Gene3D" id="3.40.50.1110">
    <property type="entry name" value="SGNH hydrolase"/>
    <property type="match status" value="1"/>
</dbReference>
<dbReference type="GO" id="GO:0016788">
    <property type="term" value="F:hydrolase activity, acting on ester bonds"/>
    <property type="evidence" value="ECO:0007669"/>
    <property type="project" value="UniProtKB-ARBA"/>
</dbReference>
<keyword evidence="3" id="KW-1185">Reference proteome</keyword>
<dbReference type="PATRIC" id="fig|1225176.3.peg.3189"/>
<gene>
    <name evidence="2" type="ORF">B879_02999</name>
</gene>
<dbReference type="PANTHER" id="PTHR14209">
    <property type="entry name" value="ISOAMYL ACETATE-HYDROLYZING ESTERASE 1"/>
    <property type="match status" value="1"/>
</dbReference>
<sequence>MLFFNFKNIKIQPMRKSLFLAILFSGIIFGALAQNPIKVACVGNSITEGPGRDHIDSYPLQMQHQLGESYQVKNFGVSGRTLLKKGDFPYWDEPQYQDVKDFQPDILIIKLGTNDSKPQNWSHKADFKKDYIEIIESLKRHMPENGKVFICIPVPVTKDNFGIRESVMVNEIKPWLFEIAGATGASIIDLYTPLKNKSDLLPDGVHPNKEGLGIMAKEVAKAIQ</sequence>
<dbReference type="InterPro" id="IPR045136">
    <property type="entry name" value="Iah1-like"/>
</dbReference>
<dbReference type="InterPro" id="IPR036514">
    <property type="entry name" value="SGNH_hydro_sf"/>
</dbReference>
<name>K1L0W3_CECL9</name>
<evidence type="ECO:0000313" key="3">
    <source>
        <dbReference type="Proteomes" id="UP000004478"/>
    </source>
</evidence>
<feature type="domain" description="SGNH hydrolase-type esterase" evidence="1">
    <location>
        <begin position="41"/>
        <end position="211"/>
    </location>
</feature>
<dbReference type="PANTHER" id="PTHR14209:SF19">
    <property type="entry name" value="ISOAMYL ACETATE-HYDROLYZING ESTERASE 1 HOMOLOG"/>
    <property type="match status" value="1"/>
</dbReference>